<sequence>MELFGSTPAMEHYTCMIDLLGRVGHLEEAYELIRSMPMEPDEAIWGALLNGCRMHGNVELGKFAAEKLIVLDPKDSGTYMLLASLCANKRKWGDVRMARSMMRDNGVKKTPGSSSIELEGVFHDFLVTDELHPESEAIYRVLGEILLLSKLDDYTTHTCQTDTFL</sequence>
<dbReference type="GO" id="GO:0003723">
    <property type="term" value="F:RNA binding"/>
    <property type="evidence" value="ECO:0007669"/>
    <property type="project" value="InterPro"/>
</dbReference>
<name>A0AAW2TSP8_SESRA</name>
<organism evidence="3">
    <name type="scientific">Sesamum radiatum</name>
    <name type="common">Black benniseed</name>
    <dbReference type="NCBI Taxonomy" id="300843"/>
    <lineage>
        <taxon>Eukaryota</taxon>
        <taxon>Viridiplantae</taxon>
        <taxon>Streptophyta</taxon>
        <taxon>Embryophyta</taxon>
        <taxon>Tracheophyta</taxon>
        <taxon>Spermatophyta</taxon>
        <taxon>Magnoliopsida</taxon>
        <taxon>eudicotyledons</taxon>
        <taxon>Gunneridae</taxon>
        <taxon>Pentapetalae</taxon>
        <taxon>asterids</taxon>
        <taxon>lamiids</taxon>
        <taxon>Lamiales</taxon>
        <taxon>Pedaliaceae</taxon>
        <taxon>Sesamum</taxon>
    </lineage>
</organism>
<dbReference type="GO" id="GO:0009451">
    <property type="term" value="P:RNA modification"/>
    <property type="evidence" value="ECO:0007669"/>
    <property type="project" value="InterPro"/>
</dbReference>
<dbReference type="InterPro" id="IPR046848">
    <property type="entry name" value="E_motif"/>
</dbReference>
<dbReference type="PANTHER" id="PTHR47926:SF387">
    <property type="entry name" value="PENTATRICOPEPTIDE REPEAT-CONTAINING PROTEIN"/>
    <property type="match status" value="1"/>
</dbReference>
<evidence type="ECO:0000256" key="1">
    <source>
        <dbReference type="ARBA" id="ARBA00022737"/>
    </source>
</evidence>
<dbReference type="EMBL" id="JACGWJ010000007">
    <property type="protein sequence ID" value="KAL0407998.1"/>
    <property type="molecule type" value="Genomic_DNA"/>
</dbReference>
<dbReference type="AlphaFoldDB" id="A0AAW2TSP8"/>
<evidence type="ECO:0000313" key="3">
    <source>
        <dbReference type="EMBL" id="KAL0407998.1"/>
    </source>
</evidence>
<keyword evidence="1" id="KW-0677">Repeat</keyword>
<dbReference type="GO" id="GO:0005737">
    <property type="term" value="C:cytoplasm"/>
    <property type="evidence" value="ECO:0007669"/>
    <property type="project" value="UniProtKB-ARBA"/>
</dbReference>
<gene>
    <name evidence="3" type="ORF">Sradi_1734200</name>
</gene>
<reference evidence="3" key="1">
    <citation type="submission" date="2020-06" db="EMBL/GenBank/DDBJ databases">
        <authorList>
            <person name="Li T."/>
            <person name="Hu X."/>
            <person name="Zhang T."/>
            <person name="Song X."/>
            <person name="Zhang H."/>
            <person name="Dai N."/>
            <person name="Sheng W."/>
            <person name="Hou X."/>
            <person name="Wei L."/>
        </authorList>
    </citation>
    <scope>NUCLEOTIDE SEQUENCE</scope>
    <source>
        <strain evidence="3">G02</strain>
        <tissue evidence="3">Leaf</tissue>
    </source>
</reference>
<dbReference type="Gene3D" id="1.25.40.10">
    <property type="entry name" value="Tetratricopeptide repeat domain"/>
    <property type="match status" value="1"/>
</dbReference>
<dbReference type="Pfam" id="PF20431">
    <property type="entry name" value="E_motif"/>
    <property type="match status" value="1"/>
</dbReference>
<dbReference type="Pfam" id="PF01535">
    <property type="entry name" value="PPR"/>
    <property type="match status" value="1"/>
</dbReference>
<dbReference type="InterPro" id="IPR011990">
    <property type="entry name" value="TPR-like_helical_dom_sf"/>
</dbReference>
<dbReference type="PANTHER" id="PTHR47926">
    <property type="entry name" value="PENTATRICOPEPTIDE REPEAT-CONTAINING PROTEIN"/>
    <property type="match status" value="1"/>
</dbReference>
<comment type="caution">
    <text evidence="3">The sequence shown here is derived from an EMBL/GenBank/DDBJ whole genome shotgun (WGS) entry which is preliminary data.</text>
</comment>
<dbReference type="NCBIfam" id="TIGR00756">
    <property type="entry name" value="PPR"/>
    <property type="match status" value="1"/>
</dbReference>
<dbReference type="InterPro" id="IPR002885">
    <property type="entry name" value="PPR_rpt"/>
</dbReference>
<evidence type="ECO:0000256" key="2">
    <source>
        <dbReference type="ARBA" id="ARBA00061659"/>
    </source>
</evidence>
<proteinExistence type="inferred from homology"/>
<protein>
    <submittedName>
        <fullName evidence="3">Pentatricopeptide repeat-containing protein</fullName>
    </submittedName>
</protein>
<accession>A0AAW2TSP8</accession>
<dbReference type="FunFam" id="1.25.40.10:FF:000797">
    <property type="entry name" value="Pentatricopeptide repeat-containing protein chloroplastic"/>
    <property type="match status" value="1"/>
</dbReference>
<reference evidence="3" key="2">
    <citation type="journal article" date="2024" name="Plant">
        <title>Genomic evolution and insights into agronomic trait innovations of Sesamum species.</title>
        <authorList>
            <person name="Miao H."/>
            <person name="Wang L."/>
            <person name="Qu L."/>
            <person name="Liu H."/>
            <person name="Sun Y."/>
            <person name="Le M."/>
            <person name="Wang Q."/>
            <person name="Wei S."/>
            <person name="Zheng Y."/>
            <person name="Lin W."/>
            <person name="Duan Y."/>
            <person name="Cao H."/>
            <person name="Xiong S."/>
            <person name="Wang X."/>
            <person name="Wei L."/>
            <person name="Li C."/>
            <person name="Ma Q."/>
            <person name="Ju M."/>
            <person name="Zhao R."/>
            <person name="Li G."/>
            <person name="Mu C."/>
            <person name="Tian Q."/>
            <person name="Mei H."/>
            <person name="Zhang T."/>
            <person name="Gao T."/>
            <person name="Zhang H."/>
        </authorList>
    </citation>
    <scope>NUCLEOTIDE SEQUENCE</scope>
    <source>
        <strain evidence="3">G02</strain>
    </source>
</reference>
<comment type="similarity">
    <text evidence="2">Belongs to the PPR family. PCMP-E subfamily.</text>
</comment>
<dbReference type="InterPro" id="IPR046960">
    <property type="entry name" value="PPR_At4g14850-like_plant"/>
</dbReference>